<reference evidence="1 2" key="1">
    <citation type="journal article" date="2014" name="Genome Announc.">
        <title>Genome Sequence of Bacillus simplex Strain P558, Isolated from a Human Fecal Sample.</title>
        <authorList>
            <person name="Croce O."/>
            <person name="Hugon P."/>
            <person name="Lagier J.C."/>
            <person name="Bibi F."/>
            <person name="Robert C."/>
            <person name="Azhar E.I."/>
            <person name="Raoult D."/>
            <person name="Fournier P.E."/>
        </authorList>
    </citation>
    <scope>NUCLEOTIDE SEQUENCE [LARGE SCALE GENOMIC DNA]</scope>
    <source>
        <strain evidence="1 2">P558</strain>
    </source>
</reference>
<organism evidence="1 2">
    <name type="scientific">Peribacillus simplex</name>
    <dbReference type="NCBI Taxonomy" id="1478"/>
    <lineage>
        <taxon>Bacteria</taxon>
        <taxon>Bacillati</taxon>
        <taxon>Bacillota</taxon>
        <taxon>Bacilli</taxon>
        <taxon>Bacillales</taxon>
        <taxon>Bacillaceae</taxon>
        <taxon>Peribacillus</taxon>
    </lineage>
</organism>
<name>A0AAN2TQH7_9BACI</name>
<evidence type="ECO:0000313" key="1">
    <source>
        <dbReference type="EMBL" id="CEG30042.1"/>
    </source>
</evidence>
<dbReference type="AlphaFoldDB" id="A0AAN2TQH7"/>
<gene>
    <name evidence="1" type="ORF">BN1180_00137</name>
</gene>
<protein>
    <recommendedName>
        <fullName evidence="3">Apea-like HEPN domain-containing protein</fullName>
    </recommendedName>
</protein>
<evidence type="ECO:0000313" key="2">
    <source>
        <dbReference type="Proteomes" id="UP000182110"/>
    </source>
</evidence>
<dbReference type="Proteomes" id="UP000182110">
    <property type="component" value="Unassembled WGS sequence"/>
</dbReference>
<dbReference type="EMBL" id="CCXW01000001">
    <property type="protein sequence ID" value="CEG30042.1"/>
    <property type="molecule type" value="Genomic_DNA"/>
</dbReference>
<proteinExistence type="predicted"/>
<comment type="caution">
    <text evidence="1">The sequence shown here is derived from an EMBL/GenBank/DDBJ whole genome shotgun (WGS) entry which is preliminary data.</text>
</comment>
<dbReference type="RefSeq" id="WP_072272200.1">
    <property type="nucleotide sequence ID" value="NZ_CCXW01000001.1"/>
</dbReference>
<evidence type="ECO:0008006" key="3">
    <source>
        <dbReference type="Google" id="ProtNLM"/>
    </source>
</evidence>
<keyword evidence="2" id="KW-1185">Reference proteome</keyword>
<accession>A0AAN2TQH7</accession>
<sequence>MKYKFVTVLHNMKIDSRLNKGIEIQPGTRISNGKEVLSEILNTDLMRETAGFHSINEFNGTVYFYKYGEFADITTLDEMDQKGWLYNFAFLREAQGFVTDLWGVKDNGIYVRDGFLLAYEDNVENGHTYKSSLSAIFTHSSGKISDFEFSRDEIALAINSFDPFSLDEIDEDGQYPKYPVNDHFFKNSGYDRIHKAQYFTLDARGNTALPMKIVLYCTALECLFSTSKSEITHKISERVAVLLGTSTEERKELSKFIKKAYGYRSTIIHGSNLSGSEDRLVEVSTRLDNILRQLILGNHEVFSKTNEDIDDYFLDLLF</sequence>